<keyword evidence="4" id="KW-0865">Zymogen</keyword>
<comment type="similarity">
    <text evidence="1">Belongs to the peptidase S45 family.</text>
</comment>
<dbReference type="Pfam" id="PF01804">
    <property type="entry name" value="Penicil_amidase"/>
    <property type="match status" value="1"/>
</dbReference>
<dbReference type="CDD" id="cd01936">
    <property type="entry name" value="Ntn_CA"/>
    <property type="match status" value="1"/>
</dbReference>
<dbReference type="InterPro" id="IPR043147">
    <property type="entry name" value="Penicillin_amidase_A-knob"/>
</dbReference>
<dbReference type="MEROPS" id="S45.004"/>
<dbReference type="RefSeq" id="WP_011399225.1">
    <property type="nucleotide sequence ID" value="NC_007645.1"/>
</dbReference>
<dbReference type="KEGG" id="hch:HCH_05500"/>
<accession>Q2SB12</accession>
<dbReference type="Gene3D" id="3.60.20.10">
    <property type="entry name" value="Glutamine Phosphoribosylpyrophosphate, subunit 1, domain 1"/>
    <property type="match status" value="1"/>
</dbReference>
<dbReference type="PANTHER" id="PTHR34218:SF3">
    <property type="entry name" value="ACYL-HOMOSERINE LACTONE ACYLASE PVDQ"/>
    <property type="match status" value="1"/>
</dbReference>
<dbReference type="SUPFAM" id="SSF56235">
    <property type="entry name" value="N-terminal nucleophile aminohydrolases (Ntn hydrolases)"/>
    <property type="match status" value="1"/>
</dbReference>
<dbReference type="PANTHER" id="PTHR34218">
    <property type="entry name" value="PEPTIDASE S45 PENICILLIN AMIDASE"/>
    <property type="match status" value="1"/>
</dbReference>
<evidence type="ECO:0000256" key="3">
    <source>
        <dbReference type="ARBA" id="ARBA00022801"/>
    </source>
</evidence>
<dbReference type="InterPro" id="IPR023343">
    <property type="entry name" value="Penicillin_amidase_dom1"/>
</dbReference>
<evidence type="ECO:0000256" key="1">
    <source>
        <dbReference type="ARBA" id="ARBA00006586"/>
    </source>
</evidence>
<name>Q2SB12_HAHCH</name>
<protein>
    <submittedName>
        <fullName evidence="5">Protein related to penicillin acylase</fullName>
    </submittedName>
</protein>
<dbReference type="InterPro" id="IPR029055">
    <property type="entry name" value="Ntn_hydrolases_N"/>
</dbReference>
<dbReference type="Gene3D" id="1.10.1400.10">
    <property type="match status" value="1"/>
</dbReference>
<keyword evidence="2" id="KW-0732">Signal</keyword>
<dbReference type="EMBL" id="CP000155">
    <property type="protein sequence ID" value="ABC32162.1"/>
    <property type="molecule type" value="Genomic_DNA"/>
</dbReference>
<dbReference type="Proteomes" id="UP000000238">
    <property type="component" value="Chromosome"/>
</dbReference>
<dbReference type="Gene3D" id="1.10.439.10">
    <property type="entry name" value="Penicillin Amidohydrolase, domain 1"/>
    <property type="match status" value="1"/>
</dbReference>
<dbReference type="InterPro" id="IPR043146">
    <property type="entry name" value="Penicillin_amidase_N_B-knob"/>
</dbReference>
<dbReference type="HOGENOM" id="CLU_017615_0_0_6"/>
<dbReference type="AlphaFoldDB" id="Q2SB12"/>
<dbReference type="InterPro" id="IPR002692">
    <property type="entry name" value="S45"/>
</dbReference>
<dbReference type="GO" id="GO:0017000">
    <property type="term" value="P:antibiotic biosynthetic process"/>
    <property type="evidence" value="ECO:0007669"/>
    <property type="project" value="InterPro"/>
</dbReference>
<organism evidence="5 6">
    <name type="scientific">Hahella chejuensis (strain KCTC 2396)</name>
    <dbReference type="NCBI Taxonomy" id="349521"/>
    <lineage>
        <taxon>Bacteria</taxon>
        <taxon>Pseudomonadati</taxon>
        <taxon>Pseudomonadota</taxon>
        <taxon>Gammaproteobacteria</taxon>
        <taxon>Oceanospirillales</taxon>
        <taxon>Hahellaceae</taxon>
        <taxon>Hahella</taxon>
    </lineage>
</organism>
<dbReference type="eggNOG" id="COG2366">
    <property type="taxonomic scope" value="Bacteria"/>
</dbReference>
<reference evidence="5 6" key="1">
    <citation type="journal article" date="2005" name="Nucleic Acids Res.">
        <title>Genomic blueprint of Hahella chejuensis, a marine microbe producing an algicidal agent.</title>
        <authorList>
            <person name="Jeong H."/>
            <person name="Yim J.H."/>
            <person name="Lee C."/>
            <person name="Choi S.-H."/>
            <person name="Park Y.K."/>
            <person name="Yoon S.H."/>
            <person name="Hur C.-G."/>
            <person name="Kang H.-Y."/>
            <person name="Kim D."/>
            <person name="Lee H.H."/>
            <person name="Park K.H."/>
            <person name="Park S.-H."/>
            <person name="Park H.-S."/>
            <person name="Lee H.K."/>
            <person name="Oh T.K."/>
            <person name="Kim J.F."/>
        </authorList>
    </citation>
    <scope>NUCLEOTIDE SEQUENCE [LARGE SCALE GENOMIC DNA]</scope>
    <source>
        <strain evidence="5 6">KCTC 2396</strain>
    </source>
</reference>
<proteinExistence type="inferred from homology"/>
<keyword evidence="6" id="KW-1185">Reference proteome</keyword>
<dbReference type="STRING" id="349521.HCH_05500"/>
<evidence type="ECO:0000256" key="4">
    <source>
        <dbReference type="ARBA" id="ARBA00023145"/>
    </source>
</evidence>
<evidence type="ECO:0000256" key="2">
    <source>
        <dbReference type="ARBA" id="ARBA00022729"/>
    </source>
</evidence>
<dbReference type="Gene3D" id="2.30.120.10">
    <property type="match status" value="1"/>
</dbReference>
<gene>
    <name evidence="5" type="ordered locus">HCH_05500</name>
</gene>
<evidence type="ECO:0000313" key="5">
    <source>
        <dbReference type="EMBL" id="ABC32162.1"/>
    </source>
</evidence>
<dbReference type="GO" id="GO:0016811">
    <property type="term" value="F:hydrolase activity, acting on carbon-nitrogen (but not peptide) bonds, in linear amides"/>
    <property type="evidence" value="ECO:0007669"/>
    <property type="project" value="InterPro"/>
</dbReference>
<evidence type="ECO:0000313" key="6">
    <source>
        <dbReference type="Proteomes" id="UP000000238"/>
    </source>
</evidence>
<keyword evidence="3" id="KW-0378">Hydrolase</keyword>
<dbReference type="PROSITE" id="PS51257">
    <property type="entry name" value="PROKAR_LIPOPROTEIN"/>
    <property type="match status" value="1"/>
</dbReference>
<sequence>MLHLGKWPRGYRGVVLMLALGLTGCFEQPVAFDDDGVLEARIRRTEFGAPHIEADNLQSLAFGSGYAFAQDNICILADQIIKYNSQRSRFFGPDQVSGSGDSQNLINDFGYLALELRKQAEEGLDAMSDASRALLSGYASGYNKYLAEVGVDHIDPACAGQPWVRPISDVDLLTYSLGLALMSSSSGFLTQIYVAAPPGESYLPQMADSGLSPPWASNNSAPVELAALPNKSRLGLGSNGWALGKRKTANGKGMLLANPHFPFTGNLRFWQQHLTIPGAMNVMGASVAGMPGVVNIGFNEHVAWTHTYSTAEHFIVYELKLDQEDPTGMTYLVDGERRRIRKRSYVIDVKVAPDAVFALSKDLYVSDYGPMVAHPDVLPWGEASEGSFVAYSIKDANRANFDLIDTWLGLNLARDMSDVRKVFKQFDGVIFNNTMVVDEAGDAFYIDDSTVPELSPEAETALTTDTKWRKLREQLEFTILPGDASVYDFKGPSPFSKAPKLMRFDFVQNSNDSYWLTNPASPIRGVSTLYGAVDNEQSWRSRMGQRLLTDTAGWDGRFTLPELKEALLNNRSYLGEEILEDLLAACRARGDEPVIVNGEPVDISEGCYALSLWDGVMNAESRGGVLFREFAWQFDQDPQWRKPFSPQDPLNTPNRLDPNDKVLEQLATAIGYVQAAGLSLETTLGEAQFVEMSTLDGSPSGVRFPWSGAAHIEGGFNVFNPWIKSDGTLLPRHIYPYLPGSKISAEAIGYHLSHGSSWMMAVSFTVNGPVAEGLLTYSQSANPESPYYLDQTEFYSQQPRLRPLRFREQDIAANTQSELRIKLDIN</sequence>